<feature type="region of interest" description="Disordered" evidence="1">
    <location>
        <begin position="533"/>
        <end position="593"/>
    </location>
</feature>
<feature type="compositionally biased region" description="Low complexity" evidence="1">
    <location>
        <begin position="26"/>
        <end position="35"/>
    </location>
</feature>
<feature type="compositionally biased region" description="Low complexity" evidence="1">
    <location>
        <begin position="544"/>
        <end position="553"/>
    </location>
</feature>
<feature type="compositionally biased region" description="Low complexity" evidence="1">
    <location>
        <begin position="269"/>
        <end position="299"/>
    </location>
</feature>
<feature type="compositionally biased region" description="Low complexity" evidence="1">
    <location>
        <begin position="403"/>
        <end position="413"/>
    </location>
</feature>
<protein>
    <submittedName>
        <fullName evidence="2">Uncharacterized protein</fullName>
    </submittedName>
</protein>
<reference evidence="2" key="1">
    <citation type="submission" date="2022-07" db="EMBL/GenBank/DDBJ databases">
        <title>Draft genome sequence of Zalerion maritima ATCC 34329, a (micro)plastics degrading marine fungus.</title>
        <authorList>
            <person name="Paco A."/>
            <person name="Goncalves M.F.M."/>
            <person name="Rocha-Santos T.A.P."/>
            <person name="Alves A."/>
        </authorList>
    </citation>
    <scope>NUCLEOTIDE SEQUENCE</scope>
    <source>
        <strain evidence="2">ATCC 34329</strain>
    </source>
</reference>
<dbReference type="EMBL" id="JAKWBI020000346">
    <property type="protein sequence ID" value="KAJ2896188.1"/>
    <property type="molecule type" value="Genomic_DNA"/>
</dbReference>
<accession>A0AAD5RJP9</accession>
<name>A0AAD5RJP9_9PEZI</name>
<dbReference type="Proteomes" id="UP001201980">
    <property type="component" value="Unassembled WGS sequence"/>
</dbReference>
<proteinExistence type="predicted"/>
<feature type="compositionally biased region" description="Polar residues" evidence="1">
    <location>
        <begin position="385"/>
        <end position="402"/>
    </location>
</feature>
<feature type="region of interest" description="Disordered" evidence="1">
    <location>
        <begin position="133"/>
        <end position="161"/>
    </location>
</feature>
<feature type="compositionally biased region" description="Polar residues" evidence="1">
    <location>
        <begin position="332"/>
        <end position="364"/>
    </location>
</feature>
<evidence type="ECO:0000313" key="2">
    <source>
        <dbReference type="EMBL" id="KAJ2896188.1"/>
    </source>
</evidence>
<dbReference type="AlphaFoldDB" id="A0AAD5RJP9"/>
<feature type="region of interest" description="Disordered" evidence="1">
    <location>
        <begin position="1"/>
        <end position="45"/>
    </location>
</feature>
<comment type="caution">
    <text evidence="2">The sequence shown here is derived from an EMBL/GenBank/DDBJ whole genome shotgun (WGS) entry which is preliminary data.</text>
</comment>
<evidence type="ECO:0000313" key="3">
    <source>
        <dbReference type="Proteomes" id="UP001201980"/>
    </source>
</evidence>
<sequence>MNNQGDPAGQHPGGQQPGGQQPGPPQQLAQPFQGPIWPIPQTNARGRREWQPVHRVFVAYHRARNSSQETITNIIQNIYGDQAFSYHHFIVLRQAYFSPNFGPGSQEWAIHVPVFGAVDNLPQAEIDRLVALPPQVPGPRPRHASQASAAPGPSRSRRPYNDDEKAFVTYWSRLNTGQRDIAIRLNAAFPGRNVAHHAINNILRTTRRTLQFREDHAYYRGIISRLTASGQLNIATRNLLRPPAGAGVSTSALASATISGTQSTVAGTPQAPTAQAQQNEPQQRVMPQGGAAPPLAAGGFHNAPVASVPGAHAGGAPHISVPPAPAPGRVGNLSSTQQQRLQDFRSGLSSRQTGAGNQGPSSGHSQREAQPARAGQGTMGLAGTPQINTNFYQNLHPSFPASQQGQMGDVQMGGTQGMGPGHHVGSVQGSFDPQPQPQQFQHGYGDPHGHAAQAEALDRRRLAEQGSIPQPLLPDLELAAVVDPVTGFPVAEGEVQVGGTPQQQAEFAFQSQFQFPVSLATASAGYDQRPLDDIARPAEAPPGQQQVYGQHQQAWEQFPQHFSAQPAGGEHQATGGGMEGYESDLYDVSEDED</sequence>
<feature type="compositionally biased region" description="Gly residues" evidence="1">
    <location>
        <begin position="11"/>
        <end position="21"/>
    </location>
</feature>
<evidence type="ECO:0000256" key="1">
    <source>
        <dbReference type="SAM" id="MobiDB-lite"/>
    </source>
</evidence>
<feature type="compositionally biased region" description="Low complexity" evidence="1">
    <location>
        <begin position="1"/>
        <end position="10"/>
    </location>
</feature>
<feature type="region of interest" description="Disordered" evidence="1">
    <location>
        <begin position="260"/>
        <end position="452"/>
    </location>
</feature>
<keyword evidence="3" id="KW-1185">Reference proteome</keyword>
<organism evidence="2 3">
    <name type="scientific">Zalerion maritima</name>
    <dbReference type="NCBI Taxonomy" id="339359"/>
    <lineage>
        <taxon>Eukaryota</taxon>
        <taxon>Fungi</taxon>
        <taxon>Dikarya</taxon>
        <taxon>Ascomycota</taxon>
        <taxon>Pezizomycotina</taxon>
        <taxon>Sordariomycetes</taxon>
        <taxon>Lulworthiomycetidae</taxon>
        <taxon>Lulworthiales</taxon>
        <taxon>Lulworthiaceae</taxon>
        <taxon>Zalerion</taxon>
    </lineage>
</organism>
<gene>
    <name evidence="2" type="ORF">MKZ38_005756</name>
</gene>
<feature type="compositionally biased region" description="Acidic residues" evidence="1">
    <location>
        <begin position="581"/>
        <end position="593"/>
    </location>
</feature>